<organism evidence="1 2">
    <name type="scientific">Candidatus Moduliflexus flocculans</name>
    <dbReference type="NCBI Taxonomy" id="1499966"/>
    <lineage>
        <taxon>Bacteria</taxon>
        <taxon>Candidatus Moduliflexota</taxon>
        <taxon>Candidatus Moduliflexia</taxon>
        <taxon>Candidatus Moduliflexales</taxon>
        <taxon>Candidatus Moduliflexaceae</taxon>
    </lineage>
</organism>
<proteinExistence type="predicted"/>
<dbReference type="EMBL" id="DF820457">
    <property type="protein sequence ID" value="GAK51884.1"/>
    <property type="molecule type" value="Genomic_DNA"/>
</dbReference>
<protein>
    <submittedName>
        <fullName evidence="1">Uncharacterized protein</fullName>
    </submittedName>
</protein>
<name>A0A081BNB8_9BACT</name>
<accession>A0A081BNB8</accession>
<dbReference type="HOGENOM" id="CLU_3402229_0_0_0"/>
<gene>
    <name evidence="1" type="ORF">U14_03130</name>
</gene>
<dbReference type="STRING" id="1499966.U14_03130"/>
<keyword evidence="2" id="KW-1185">Reference proteome</keyword>
<evidence type="ECO:0000313" key="1">
    <source>
        <dbReference type="EMBL" id="GAK51884.1"/>
    </source>
</evidence>
<dbReference type="Proteomes" id="UP000030700">
    <property type="component" value="Unassembled WGS sequence"/>
</dbReference>
<reference evidence="1 2" key="1">
    <citation type="journal article" date="2015" name="PeerJ">
        <title>First genomic representation of candidate bacterial phylum KSB3 points to enhanced environmental sensing as a trigger of wastewater bulking.</title>
        <authorList>
            <person name="Sekiguchi Y."/>
            <person name="Ohashi A."/>
            <person name="Parks D.H."/>
            <person name="Yamauchi T."/>
            <person name="Tyson G.W."/>
            <person name="Hugenholtz P."/>
        </authorList>
    </citation>
    <scope>NUCLEOTIDE SEQUENCE [LARGE SCALE GENOMIC DNA]</scope>
</reference>
<evidence type="ECO:0000313" key="2">
    <source>
        <dbReference type="Proteomes" id="UP000030700"/>
    </source>
</evidence>
<dbReference type="AlphaFoldDB" id="A0A081BNB8"/>
<sequence>MNFVNRDFQDYLTNLTLTENSNELENGTNS</sequence>